<name>R7U4G4_CAPTE</name>
<feature type="region of interest" description="Disordered" evidence="1">
    <location>
        <begin position="22"/>
        <end position="48"/>
    </location>
</feature>
<dbReference type="EMBL" id="KB305494">
    <property type="protein sequence ID" value="ELU00981.1"/>
    <property type="molecule type" value="Genomic_DNA"/>
</dbReference>
<feature type="compositionally biased region" description="Polar residues" evidence="1">
    <location>
        <begin position="382"/>
        <end position="392"/>
    </location>
</feature>
<protein>
    <submittedName>
        <fullName evidence="2 3">Uncharacterized protein</fullName>
    </submittedName>
</protein>
<sequence>MAEAEGTIHELFESILGSSGHRRNEHYALPPRTRSVQPSQDIRHLRNVHHRDPETVKNREKRARWNAGGKQIFQRGEAFDHLRHGGPSMHTQRTHVHQGQSYQTGSRAESNDRALARQSTLAAFEVQRSIINSGHRSGVVRNMTVEEVDLALMFSVLHYLLDKICSNMVRTKPDEARTLNFPGGCGEDGCPDVRAGGAALCDGRSPDYARSRSDVRRTGALLILTKEDKTDLARFDWQHPGVVFFKRRINDEEGSFQVFKETTLPTTAAAAITPQGGRMHLEERKGATAVLQLNDGQMISELAVSDFTYVLLFITRLPLKTEESFALKEGVDGESLIEENIRMRVFGAQEVQNQRTGSHPGGQDGTVISREVQDEKDRKCTQETTQRNQPGRGSNEAWRVGERYRVLTGATGCNPKSVTFNSS</sequence>
<dbReference type="HOGENOM" id="CLU_649333_0_0_1"/>
<reference evidence="3" key="3">
    <citation type="submission" date="2015-06" db="UniProtKB">
        <authorList>
            <consortium name="EnsemblMetazoa"/>
        </authorList>
    </citation>
    <scope>IDENTIFICATION</scope>
</reference>
<reference evidence="4" key="1">
    <citation type="submission" date="2012-12" db="EMBL/GenBank/DDBJ databases">
        <authorList>
            <person name="Hellsten U."/>
            <person name="Grimwood J."/>
            <person name="Chapman J.A."/>
            <person name="Shapiro H."/>
            <person name="Aerts A."/>
            <person name="Otillar R.P."/>
            <person name="Terry A.Y."/>
            <person name="Boore J.L."/>
            <person name="Simakov O."/>
            <person name="Marletaz F."/>
            <person name="Cho S.-J."/>
            <person name="Edsinger-Gonzales E."/>
            <person name="Havlak P."/>
            <person name="Kuo D.-H."/>
            <person name="Larsson T."/>
            <person name="Lv J."/>
            <person name="Arendt D."/>
            <person name="Savage R."/>
            <person name="Osoegawa K."/>
            <person name="de Jong P."/>
            <person name="Lindberg D.R."/>
            <person name="Seaver E.C."/>
            <person name="Weisblat D.A."/>
            <person name="Putnam N.H."/>
            <person name="Grigoriev I.V."/>
            <person name="Rokhsar D.S."/>
        </authorList>
    </citation>
    <scope>NUCLEOTIDE SEQUENCE</scope>
    <source>
        <strain evidence="4">I ESC-2004</strain>
    </source>
</reference>
<reference evidence="2 4" key="2">
    <citation type="journal article" date="2013" name="Nature">
        <title>Insights into bilaterian evolution from three spiralian genomes.</title>
        <authorList>
            <person name="Simakov O."/>
            <person name="Marletaz F."/>
            <person name="Cho S.J."/>
            <person name="Edsinger-Gonzales E."/>
            <person name="Havlak P."/>
            <person name="Hellsten U."/>
            <person name="Kuo D.H."/>
            <person name="Larsson T."/>
            <person name="Lv J."/>
            <person name="Arendt D."/>
            <person name="Savage R."/>
            <person name="Osoegawa K."/>
            <person name="de Jong P."/>
            <person name="Grimwood J."/>
            <person name="Chapman J.A."/>
            <person name="Shapiro H."/>
            <person name="Aerts A."/>
            <person name="Otillar R.P."/>
            <person name="Terry A.Y."/>
            <person name="Boore J.L."/>
            <person name="Grigoriev I.V."/>
            <person name="Lindberg D.R."/>
            <person name="Seaver E.C."/>
            <person name="Weisblat D.A."/>
            <person name="Putnam N.H."/>
            <person name="Rokhsar D.S."/>
        </authorList>
    </citation>
    <scope>NUCLEOTIDE SEQUENCE</scope>
    <source>
        <strain evidence="2 4">I ESC-2004</strain>
    </source>
</reference>
<dbReference type="EMBL" id="AMQN01009467">
    <property type="status" value="NOT_ANNOTATED_CDS"/>
    <property type="molecule type" value="Genomic_DNA"/>
</dbReference>
<dbReference type="Proteomes" id="UP000014760">
    <property type="component" value="Unassembled WGS sequence"/>
</dbReference>
<dbReference type="AlphaFoldDB" id="R7U4G4"/>
<accession>R7U4G4</accession>
<proteinExistence type="predicted"/>
<evidence type="ECO:0000313" key="2">
    <source>
        <dbReference type="EMBL" id="ELU00981.1"/>
    </source>
</evidence>
<organism evidence="2">
    <name type="scientific">Capitella teleta</name>
    <name type="common">Polychaete worm</name>
    <dbReference type="NCBI Taxonomy" id="283909"/>
    <lineage>
        <taxon>Eukaryota</taxon>
        <taxon>Metazoa</taxon>
        <taxon>Spiralia</taxon>
        <taxon>Lophotrochozoa</taxon>
        <taxon>Annelida</taxon>
        <taxon>Polychaeta</taxon>
        <taxon>Sedentaria</taxon>
        <taxon>Scolecida</taxon>
        <taxon>Capitellidae</taxon>
        <taxon>Capitella</taxon>
    </lineage>
</organism>
<evidence type="ECO:0000256" key="1">
    <source>
        <dbReference type="SAM" id="MobiDB-lite"/>
    </source>
</evidence>
<keyword evidence="4" id="KW-1185">Reference proteome</keyword>
<dbReference type="EnsemblMetazoa" id="CapteT214859">
    <property type="protein sequence ID" value="CapteP214859"/>
    <property type="gene ID" value="CapteG214859"/>
</dbReference>
<evidence type="ECO:0000313" key="3">
    <source>
        <dbReference type="EnsemblMetazoa" id="CapteP214859"/>
    </source>
</evidence>
<feature type="compositionally biased region" description="Basic and acidic residues" evidence="1">
    <location>
        <begin position="371"/>
        <end position="381"/>
    </location>
</feature>
<gene>
    <name evidence="2" type="ORF">CAPTEDRAFT_214859</name>
</gene>
<evidence type="ECO:0000313" key="4">
    <source>
        <dbReference type="Proteomes" id="UP000014760"/>
    </source>
</evidence>
<feature type="region of interest" description="Disordered" evidence="1">
    <location>
        <begin position="352"/>
        <end position="399"/>
    </location>
</feature>